<proteinExistence type="predicted"/>
<dbReference type="EMBL" id="JALBWM010000199">
    <property type="protein sequence ID" value="MCO1336797.1"/>
    <property type="molecule type" value="Genomic_DNA"/>
</dbReference>
<comment type="caution">
    <text evidence="2">The sequence shown here is derived from an EMBL/GenBank/DDBJ whole genome shotgun (WGS) entry which is preliminary data.</text>
</comment>
<protein>
    <submittedName>
        <fullName evidence="2">Uncharacterized protein</fullName>
    </submittedName>
</protein>
<name>A0A9X2ER23_9GAMM</name>
<evidence type="ECO:0000313" key="2">
    <source>
        <dbReference type="EMBL" id="MCO1336797.1"/>
    </source>
</evidence>
<dbReference type="RefSeq" id="WP_252472728.1">
    <property type="nucleotide sequence ID" value="NZ_JALBWM010000199.1"/>
</dbReference>
<accession>A0A9X2ER23</accession>
<evidence type="ECO:0000256" key="1">
    <source>
        <dbReference type="SAM" id="MobiDB-lite"/>
    </source>
</evidence>
<keyword evidence="3" id="KW-1185">Reference proteome</keyword>
<evidence type="ECO:0000313" key="3">
    <source>
        <dbReference type="Proteomes" id="UP001139028"/>
    </source>
</evidence>
<gene>
    <name evidence="2" type="ORF">MO867_20940</name>
</gene>
<organism evidence="2 3">
    <name type="scientific">Microbulbifer okhotskensis</name>
    <dbReference type="NCBI Taxonomy" id="2926617"/>
    <lineage>
        <taxon>Bacteria</taxon>
        <taxon>Pseudomonadati</taxon>
        <taxon>Pseudomonadota</taxon>
        <taxon>Gammaproteobacteria</taxon>
        <taxon>Cellvibrionales</taxon>
        <taxon>Microbulbiferaceae</taxon>
        <taxon>Microbulbifer</taxon>
    </lineage>
</organism>
<sequence length="240" mass="27189">MLGSSSTAPTEDALSSYERHQDSLPDETAADVERAEAGIVEYVLECILSGDDKRPLIEAMYRRRFLEIALDELDKFQLKDILQCATANEKFSRSCALKLAREYHEELEPRAAEEGHIEGHPLSRRKPTQDEIENTVFFIEMHLFRETGALSNESALAREMLDKHIGKFLEKYAEDCDSTGNGKIAEIAISGDHAEAGYQYHSVAMETVRFIAEKYFWRFAHAARDAGCLELPGHEIVQNY</sequence>
<dbReference type="AlphaFoldDB" id="A0A9X2ER23"/>
<reference evidence="2" key="1">
    <citation type="journal article" date="2022" name="Arch. Microbiol.">
        <title>Microbulbifer okhotskensis sp. nov., isolated from a deep bottom sediment of the Okhotsk Sea.</title>
        <authorList>
            <person name="Romanenko L."/>
            <person name="Kurilenko V."/>
            <person name="Otstavnykh N."/>
            <person name="Velansky P."/>
            <person name="Isaeva M."/>
            <person name="Mikhailov V."/>
        </authorList>
    </citation>
    <scope>NUCLEOTIDE SEQUENCE</scope>
    <source>
        <strain evidence="2">OS29</strain>
    </source>
</reference>
<feature type="region of interest" description="Disordered" evidence="1">
    <location>
        <begin position="1"/>
        <end position="29"/>
    </location>
</feature>
<dbReference type="Proteomes" id="UP001139028">
    <property type="component" value="Unassembled WGS sequence"/>
</dbReference>